<dbReference type="EC" id="3.4.24.-" evidence="10"/>
<feature type="domain" description="Peptidase M3A/M3B catalytic" evidence="8">
    <location>
        <begin position="231"/>
        <end position="608"/>
    </location>
</feature>
<dbReference type="Gene3D" id="1.10.287.830">
    <property type="entry name" value="putative peptidase helix hairpin domain like"/>
    <property type="match status" value="1"/>
</dbReference>
<evidence type="ECO:0000256" key="1">
    <source>
        <dbReference type="ARBA" id="ARBA00022670"/>
    </source>
</evidence>
<feature type="signal peptide" evidence="7">
    <location>
        <begin position="1"/>
        <end position="26"/>
    </location>
</feature>
<evidence type="ECO:0000256" key="4">
    <source>
        <dbReference type="ARBA" id="ARBA00022833"/>
    </source>
</evidence>
<organism evidence="10 11">
    <name type="scientific">Roseateles asaccharophilus</name>
    <dbReference type="NCBI Taxonomy" id="582607"/>
    <lineage>
        <taxon>Bacteria</taxon>
        <taxon>Pseudomonadati</taxon>
        <taxon>Pseudomonadota</taxon>
        <taxon>Betaproteobacteria</taxon>
        <taxon>Burkholderiales</taxon>
        <taxon>Sphaerotilaceae</taxon>
        <taxon>Roseateles</taxon>
    </lineage>
</organism>
<feature type="domain" description="Oligopeptidase F N-terminal" evidence="9">
    <location>
        <begin position="140"/>
        <end position="206"/>
    </location>
</feature>
<gene>
    <name evidence="10" type="ORF">J2X21_004293</name>
</gene>
<dbReference type="EMBL" id="JAVDXV010000009">
    <property type="protein sequence ID" value="MDR7335128.1"/>
    <property type="molecule type" value="Genomic_DNA"/>
</dbReference>
<sequence>MTTRPTLIAALLATACAAFGTTFAHAQATATPAAAPDARYVWDLSPLFATDAAWDAERQAIQQVLPSLQALRGNFGRDATSLRQALDTLSTWRERYVRVAVYASAMASTDNRDARNQERQSLLRSLGGQWGSALSWVDSEIRQIGEAKLNAWLAAEPGLKKHEKRLRDVQRLAAHQLTPEAEAAVAAFGPVMGAATNARTLLTTVDAEWPTIEVDGKAEKLNDIGYTRLRAHPDRAVREQVFQRFFGAYGRLENTLGSLLAQRVETGVVNARLRGYPSAVAASLADNDIPESVYRTLVAETNKGLPTLHRYLKLRQRLLGLPDLAYHDLYPDLVKSERRYTPEESGELTVAATAPLGTDYQRRLREALGAKTMHVFPAPGKSSGAYQSGVYGMTPLVFLNHQGTFDSLSTFAHEWGHGMHTVLANATQPFETAGYPLFLAEIASFSNELLLQRHLLDRARTKEERLYLLTEAVERLRGSYFRQTMFAEFELATHDALQRGEPLTGKRMTQLYCGLLRKYHGADQGVMKVDPVVCSEWAFVPHFHRPFYVYQYATSMAGAAYFTEQILHKKPGMPETYLSVLRSGGSVHPVPRLRTAGLDMDSPAPYQALVRHMDRLLDEIEKLLAQKA</sequence>
<keyword evidence="1 6" id="KW-0645">Protease</keyword>
<dbReference type="Gene3D" id="1.20.140.70">
    <property type="entry name" value="Oligopeptidase f, N-terminal domain"/>
    <property type="match status" value="1"/>
</dbReference>
<dbReference type="PROSITE" id="PS51257">
    <property type="entry name" value="PROKAR_LIPOPROTEIN"/>
    <property type="match status" value="1"/>
</dbReference>
<keyword evidence="4 6" id="KW-0862">Zinc</keyword>
<proteinExistence type="inferred from homology"/>
<dbReference type="Proteomes" id="UP001180825">
    <property type="component" value="Unassembled WGS sequence"/>
</dbReference>
<reference evidence="10 11" key="1">
    <citation type="submission" date="2023-07" db="EMBL/GenBank/DDBJ databases">
        <title>Sorghum-associated microbial communities from plants grown in Nebraska, USA.</title>
        <authorList>
            <person name="Schachtman D."/>
        </authorList>
    </citation>
    <scope>NUCLEOTIDE SEQUENCE [LARGE SCALE GENOMIC DNA]</scope>
    <source>
        <strain evidence="10 11">BE316</strain>
    </source>
</reference>
<keyword evidence="5 6" id="KW-0482">Metalloprotease</keyword>
<evidence type="ECO:0000256" key="6">
    <source>
        <dbReference type="RuleBase" id="RU003435"/>
    </source>
</evidence>
<dbReference type="GO" id="GO:0016787">
    <property type="term" value="F:hydrolase activity"/>
    <property type="evidence" value="ECO:0007669"/>
    <property type="project" value="UniProtKB-KW"/>
</dbReference>
<keyword evidence="7" id="KW-0732">Signal</keyword>
<keyword evidence="2 6" id="KW-0479">Metal-binding</keyword>
<dbReference type="PANTHER" id="PTHR11804:SF84">
    <property type="entry name" value="SACCHAROLYSIN"/>
    <property type="match status" value="1"/>
</dbReference>
<accession>A0ABU2AEU9</accession>
<dbReference type="InterPro" id="IPR013647">
    <property type="entry name" value="OligopepF_N_dom"/>
</dbReference>
<dbReference type="RefSeq" id="WP_310331999.1">
    <property type="nucleotide sequence ID" value="NZ_JAVDXV010000009.1"/>
</dbReference>
<protein>
    <submittedName>
        <fullName evidence="10">Oligoendopeptidase F</fullName>
        <ecNumber evidence="10">3.4.24.-</ecNumber>
    </submittedName>
</protein>
<dbReference type="PANTHER" id="PTHR11804">
    <property type="entry name" value="PROTEASE M3 THIMET OLIGOPEPTIDASE-RELATED"/>
    <property type="match status" value="1"/>
</dbReference>
<feature type="chain" id="PRO_5046353434" evidence="7">
    <location>
        <begin position="27"/>
        <end position="628"/>
    </location>
</feature>
<evidence type="ECO:0000313" key="11">
    <source>
        <dbReference type="Proteomes" id="UP001180825"/>
    </source>
</evidence>
<comment type="similarity">
    <text evidence="6">Belongs to the peptidase M3 family.</text>
</comment>
<dbReference type="SUPFAM" id="SSF55486">
    <property type="entry name" value="Metalloproteases ('zincins'), catalytic domain"/>
    <property type="match status" value="1"/>
</dbReference>
<dbReference type="InterPro" id="IPR042088">
    <property type="entry name" value="OligoPept_F_C"/>
</dbReference>
<keyword evidence="11" id="KW-1185">Reference proteome</keyword>
<evidence type="ECO:0000256" key="7">
    <source>
        <dbReference type="SAM" id="SignalP"/>
    </source>
</evidence>
<evidence type="ECO:0000256" key="5">
    <source>
        <dbReference type="ARBA" id="ARBA00023049"/>
    </source>
</evidence>
<dbReference type="Pfam" id="PF08439">
    <property type="entry name" value="Peptidase_M3_N"/>
    <property type="match status" value="1"/>
</dbReference>
<dbReference type="Pfam" id="PF01432">
    <property type="entry name" value="Peptidase_M3"/>
    <property type="match status" value="1"/>
</dbReference>
<name>A0ABU2AEU9_9BURK</name>
<dbReference type="CDD" id="cd09608">
    <property type="entry name" value="M3B_PepF"/>
    <property type="match status" value="1"/>
</dbReference>
<dbReference type="InterPro" id="IPR045090">
    <property type="entry name" value="Pept_M3A_M3B"/>
</dbReference>
<evidence type="ECO:0000259" key="8">
    <source>
        <dbReference type="Pfam" id="PF01432"/>
    </source>
</evidence>
<keyword evidence="3 6" id="KW-0378">Hydrolase</keyword>
<dbReference type="Gene3D" id="1.10.1370.20">
    <property type="entry name" value="Oligoendopeptidase f, C-terminal domain"/>
    <property type="match status" value="1"/>
</dbReference>
<comment type="cofactor">
    <cofactor evidence="6">
        <name>Zn(2+)</name>
        <dbReference type="ChEBI" id="CHEBI:29105"/>
    </cofactor>
    <text evidence="6">Binds 1 zinc ion.</text>
</comment>
<evidence type="ECO:0000259" key="9">
    <source>
        <dbReference type="Pfam" id="PF08439"/>
    </source>
</evidence>
<comment type="caution">
    <text evidence="10">The sequence shown here is derived from an EMBL/GenBank/DDBJ whole genome shotgun (WGS) entry which is preliminary data.</text>
</comment>
<dbReference type="InterPro" id="IPR001567">
    <property type="entry name" value="Pept_M3A_M3B_dom"/>
</dbReference>
<evidence type="ECO:0000256" key="2">
    <source>
        <dbReference type="ARBA" id="ARBA00022723"/>
    </source>
</evidence>
<evidence type="ECO:0000313" key="10">
    <source>
        <dbReference type="EMBL" id="MDR7335128.1"/>
    </source>
</evidence>
<evidence type="ECO:0000256" key="3">
    <source>
        <dbReference type="ARBA" id="ARBA00022801"/>
    </source>
</evidence>